<evidence type="ECO:0000313" key="1">
    <source>
        <dbReference type="EMBL" id="QDT38719.1"/>
    </source>
</evidence>
<sequence>MNYCFSGLKHRQLSRRVTLIALAVPALLFSGTDLLRAEENSKQPRTYLIGNSLTWDTVPSRLDGDVTWHVGCGKSLQQLHDSPEKPCVKTSVLWPKTLRSEIFNYLCVQPHGSTTLEQDVRVISAWIRLQPECVLVLHQGWATKQARDAEYESTVDDRMHHGPVYFAALSKRLNETFTDLRIVSTDSTEILQFIGKDLQAGDRPVENLNDLYRDDIHMTYGPGRFLMHNMMRRALSQPYSDRGFERVPEAIRTYLLGRISAFHEERDAHPTENISARYGSILDD</sequence>
<organism evidence="1 2">
    <name type="scientific">Stratiformator vulcanicus</name>
    <dbReference type="NCBI Taxonomy" id="2527980"/>
    <lineage>
        <taxon>Bacteria</taxon>
        <taxon>Pseudomonadati</taxon>
        <taxon>Planctomycetota</taxon>
        <taxon>Planctomycetia</taxon>
        <taxon>Planctomycetales</taxon>
        <taxon>Planctomycetaceae</taxon>
        <taxon>Stratiformator</taxon>
    </lineage>
</organism>
<name>A0A517R4A6_9PLAN</name>
<dbReference type="KEGG" id="svp:Pan189_31160"/>
<dbReference type="EMBL" id="CP036268">
    <property type="protein sequence ID" value="QDT38719.1"/>
    <property type="molecule type" value="Genomic_DNA"/>
</dbReference>
<reference evidence="1 2" key="1">
    <citation type="submission" date="2019-02" db="EMBL/GenBank/DDBJ databases">
        <title>Deep-cultivation of Planctomycetes and their phenomic and genomic characterization uncovers novel biology.</title>
        <authorList>
            <person name="Wiegand S."/>
            <person name="Jogler M."/>
            <person name="Boedeker C."/>
            <person name="Pinto D."/>
            <person name="Vollmers J."/>
            <person name="Rivas-Marin E."/>
            <person name="Kohn T."/>
            <person name="Peeters S.H."/>
            <person name="Heuer A."/>
            <person name="Rast P."/>
            <person name="Oberbeckmann S."/>
            <person name="Bunk B."/>
            <person name="Jeske O."/>
            <person name="Meyerdierks A."/>
            <person name="Storesund J.E."/>
            <person name="Kallscheuer N."/>
            <person name="Luecker S."/>
            <person name="Lage O.M."/>
            <person name="Pohl T."/>
            <person name="Merkel B.J."/>
            <person name="Hornburger P."/>
            <person name="Mueller R.-W."/>
            <person name="Bruemmer F."/>
            <person name="Labrenz M."/>
            <person name="Spormann A.M."/>
            <person name="Op den Camp H."/>
            <person name="Overmann J."/>
            <person name="Amann R."/>
            <person name="Jetten M.S.M."/>
            <person name="Mascher T."/>
            <person name="Medema M.H."/>
            <person name="Devos D.P."/>
            <person name="Kaster A.-K."/>
            <person name="Ovreas L."/>
            <person name="Rohde M."/>
            <person name="Galperin M.Y."/>
            <person name="Jogler C."/>
        </authorList>
    </citation>
    <scope>NUCLEOTIDE SEQUENCE [LARGE SCALE GENOMIC DNA]</scope>
    <source>
        <strain evidence="1 2">Pan189</strain>
    </source>
</reference>
<keyword evidence="2" id="KW-1185">Reference proteome</keyword>
<dbReference type="AlphaFoldDB" id="A0A517R4A6"/>
<accession>A0A517R4A6</accession>
<protein>
    <recommendedName>
        <fullName evidence="3">DUF4886 domain-containing protein</fullName>
    </recommendedName>
</protein>
<dbReference type="InterPro" id="IPR036514">
    <property type="entry name" value="SGNH_hydro_sf"/>
</dbReference>
<dbReference type="Gene3D" id="3.40.50.1110">
    <property type="entry name" value="SGNH hydrolase"/>
    <property type="match status" value="1"/>
</dbReference>
<proteinExistence type="predicted"/>
<dbReference type="OrthoDB" id="227157at2"/>
<dbReference type="RefSeq" id="WP_145364800.1">
    <property type="nucleotide sequence ID" value="NZ_CP036268.1"/>
</dbReference>
<gene>
    <name evidence="1" type="ORF">Pan189_31160</name>
</gene>
<evidence type="ECO:0000313" key="2">
    <source>
        <dbReference type="Proteomes" id="UP000317318"/>
    </source>
</evidence>
<dbReference type="Proteomes" id="UP000317318">
    <property type="component" value="Chromosome"/>
</dbReference>
<dbReference type="GO" id="GO:0016788">
    <property type="term" value="F:hydrolase activity, acting on ester bonds"/>
    <property type="evidence" value="ECO:0007669"/>
    <property type="project" value="UniProtKB-ARBA"/>
</dbReference>
<evidence type="ECO:0008006" key="3">
    <source>
        <dbReference type="Google" id="ProtNLM"/>
    </source>
</evidence>